<keyword evidence="3" id="KW-1185">Reference proteome</keyword>
<name>A0A8H6CQK0_9LECA</name>
<protein>
    <submittedName>
        <fullName evidence="2">Uncharacterized protein</fullName>
    </submittedName>
</protein>
<feature type="region of interest" description="Disordered" evidence="1">
    <location>
        <begin position="257"/>
        <end position="284"/>
    </location>
</feature>
<comment type="caution">
    <text evidence="2">The sequence shown here is derived from an EMBL/GenBank/DDBJ whole genome shotgun (WGS) entry which is preliminary data.</text>
</comment>
<dbReference type="EMBL" id="JACCJB010000004">
    <property type="protein sequence ID" value="KAF6228030.1"/>
    <property type="molecule type" value="Genomic_DNA"/>
</dbReference>
<dbReference type="GeneID" id="59336155"/>
<accession>A0A8H6CQK0</accession>
<evidence type="ECO:0000313" key="3">
    <source>
        <dbReference type="Proteomes" id="UP000593566"/>
    </source>
</evidence>
<evidence type="ECO:0000256" key="1">
    <source>
        <dbReference type="SAM" id="MobiDB-lite"/>
    </source>
</evidence>
<sequence length="284" mass="31830">MGTTASQPAPREDETIDATLFTDKLSDNIESNDFSNLSLDGSPIAVDLMARAPRDSPKELLKEALGFSIMSRNVNLVIDLLEEIGENVDITGLYPLHLAGRYLDGSKTCCNVLDALDHPRSLRKIYVNDLGHPVLDQLMITILKAHTSCLPSVVDVIFKKDKRFEGEDVDICGRWNADSDCVRTLLANGPSGIPFQWKYMALLGNEDVDECSHEEMDPVELAMKVPASSSSMWSRELSTGWQVLTIVLRHSQAEWKARPSRRRSNSNEREDEHEFSTFIEYGED</sequence>
<organism evidence="2 3">
    <name type="scientific">Letharia lupina</name>
    <dbReference type="NCBI Taxonomy" id="560253"/>
    <lineage>
        <taxon>Eukaryota</taxon>
        <taxon>Fungi</taxon>
        <taxon>Dikarya</taxon>
        <taxon>Ascomycota</taxon>
        <taxon>Pezizomycotina</taxon>
        <taxon>Lecanoromycetes</taxon>
        <taxon>OSLEUM clade</taxon>
        <taxon>Lecanoromycetidae</taxon>
        <taxon>Lecanorales</taxon>
        <taxon>Lecanorineae</taxon>
        <taxon>Parmeliaceae</taxon>
        <taxon>Letharia</taxon>
    </lineage>
</organism>
<evidence type="ECO:0000313" key="2">
    <source>
        <dbReference type="EMBL" id="KAF6228030.1"/>
    </source>
</evidence>
<gene>
    <name evidence="2" type="ORF">HO133_007758</name>
</gene>
<dbReference type="AlphaFoldDB" id="A0A8H6CQK0"/>
<feature type="compositionally biased region" description="Basic and acidic residues" evidence="1">
    <location>
        <begin position="265"/>
        <end position="275"/>
    </location>
</feature>
<dbReference type="RefSeq" id="XP_037155964.1">
    <property type="nucleotide sequence ID" value="XM_037298628.1"/>
</dbReference>
<proteinExistence type="predicted"/>
<reference evidence="2 3" key="1">
    <citation type="journal article" date="2020" name="Genomics">
        <title>Complete, high-quality genomes from long-read metagenomic sequencing of two wolf lichen thalli reveals enigmatic genome architecture.</title>
        <authorList>
            <person name="McKenzie S.K."/>
            <person name="Walston R.F."/>
            <person name="Allen J.L."/>
        </authorList>
    </citation>
    <scope>NUCLEOTIDE SEQUENCE [LARGE SCALE GENOMIC DNA]</scope>
    <source>
        <strain evidence="2">WasteWater1</strain>
    </source>
</reference>
<dbReference type="Proteomes" id="UP000593566">
    <property type="component" value="Unassembled WGS sequence"/>
</dbReference>